<proteinExistence type="predicted"/>
<dbReference type="RefSeq" id="WP_178377675.1">
    <property type="nucleotide sequence ID" value="NZ_FMID01000018.1"/>
</dbReference>
<dbReference type="EMBL" id="FMID01000018">
    <property type="protein sequence ID" value="SCL74808.1"/>
    <property type="molecule type" value="Genomic_DNA"/>
</dbReference>
<reference evidence="1 2" key="1">
    <citation type="submission" date="2016-08" db="EMBL/GenBank/DDBJ databases">
        <authorList>
            <person name="Seilhamer J.J."/>
        </authorList>
    </citation>
    <scope>NUCLEOTIDE SEQUENCE [LARGE SCALE GENOMIC DNA]</scope>
    <source>
        <strain evidence="1">L21-II-0</strain>
    </source>
</reference>
<dbReference type="STRING" id="118126.L21_0692"/>
<dbReference type="PROSITE" id="PS51257">
    <property type="entry name" value="PROKAR_LIPOPROTEIN"/>
    <property type="match status" value="1"/>
</dbReference>
<dbReference type="Proteomes" id="UP000184671">
    <property type="component" value="Unassembled WGS sequence"/>
</dbReference>
<dbReference type="AlphaFoldDB" id="A0A1M4MJ18"/>
<protein>
    <submittedName>
        <fullName evidence="1">Uncharacterized protein</fullName>
    </submittedName>
</protein>
<organism evidence="1 2">
    <name type="scientific">Methanoculleus chikugoensis</name>
    <dbReference type="NCBI Taxonomy" id="118126"/>
    <lineage>
        <taxon>Archaea</taxon>
        <taxon>Methanobacteriati</taxon>
        <taxon>Methanobacteriota</taxon>
        <taxon>Stenosarchaea group</taxon>
        <taxon>Methanomicrobia</taxon>
        <taxon>Methanomicrobiales</taxon>
        <taxon>Methanomicrobiaceae</taxon>
        <taxon>Methanoculleus</taxon>
    </lineage>
</organism>
<sequence length="52" mass="5414">MTDSNEKNEEGCIGSRVKKLFSSGCGCGSGGGCCGTKIVPKMKTEVSEPKEE</sequence>
<gene>
    <name evidence="1" type="ORF">L21_0692</name>
</gene>
<evidence type="ECO:0000313" key="2">
    <source>
        <dbReference type="Proteomes" id="UP000184671"/>
    </source>
</evidence>
<accession>A0A1M4MJ18</accession>
<evidence type="ECO:0000313" key="1">
    <source>
        <dbReference type="EMBL" id="SCL74808.1"/>
    </source>
</evidence>
<name>A0A1M4MJ18_9EURY</name>